<feature type="region of interest" description="Disordered" evidence="3">
    <location>
        <begin position="181"/>
        <end position="386"/>
    </location>
</feature>
<accession>A0A0D6ESH7</accession>
<dbReference type="Pfam" id="PF00076">
    <property type="entry name" value="RRM_1"/>
    <property type="match status" value="1"/>
</dbReference>
<dbReference type="GO" id="GO:0003723">
    <property type="term" value="F:RNA binding"/>
    <property type="evidence" value="ECO:0007669"/>
    <property type="project" value="UniProtKB-UniRule"/>
</dbReference>
<evidence type="ECO:0000256" key="1">
    <source>
        <dbReference type="ARBA" id="ARBA00022884"/>
    </source>
</evidence>
<feature type="compositionally biased region" description="Basic and acidic residues" evidence="3">
    <location>
        <begin position="181"/>
        <end position="194"/>
    </location>
</feature>
<keyword evidence="6" id="KW-1185">Reference proteome</keyword>
<dbReference type="InterPro" id="IPR035979">
    <property type="entry name" value="RBD_domain_sf"/>
</dbReference>
<evidence type="ECO:0000256" key="3">
    <source>
        <dbReference type="SAM" id="MobiDB-lite"/>
    </source>
</evidence>
<dbReference type="OrthoDB" id="2573941at2759"/>
<dbReference type="GO" id="GO:0005686">
    <property type="term" value="C:U2 snRNP"/>
    <property type="evidence" value="ECO:0007669"/>
    <property type="project" value="TreeGrafter"/>
</dbReference>
<evidence type="ECO:0000313" key="6">
    <source>
        <dbReference type="Proteomes" id="UP000243876"/>
    </source>
</evidence>
<feature type="compositionally biased region" description="Basic residues" evidence="3">
    <location>
        <begin position="257"/>
        <end position="268"/>
    </location>
</feature>
<dbReference type="EMBL" id="CENE01000040">
    <property type="protein sequence ID" value="CEQ42914.1"/>
    <property type="molecule type" value="Genomic_DNA"/>
</dbReference>
<feature type="domain" description="RRM" evidence="4">
    <location>
        <begin position="98"/>
        <end position="176"/>
    </location>
</feature>
<dbReference type="PANTHER" id="PTHR45880:SF1">
    <property type="entry name" value="RNA-BINDING MOTIF PROTEIN, X-LINKED 2"/>
    <property type="match status" value="1"/>
</dbReference>
<dbReference type="PANTHER" id="PTHR45880">
    <property type="entry name" value="RNA-BINDING MOTIF PROTEIN, X-LINKED 2"/>
    <property type="match status" value="1"/>
</dbReference>
<dbReference type="CDD" id="cd12411">
    <property type="entry name" value="RRM_ist3_like"/>
    <property type="match status" value="1"/>
</dbReference>
<dbReference type="GO" id="GO:0000398">
    <property type="term" value="P:mRNA splicing, via spliceosome"/>
    <property type="evidence" value="ECO:0007669"/>
    <property type="project" value="InterPro"/>
</dbReference>
<reference evidence="6" key="1">
    <citation type="submission" date="2015-02" db="EMBL/GenBank/DDBJ databases">
        <authorList>
            <person name="Gon?alves P."/>
        </authorList>
    </citation>
    <scope>NUCLEOTIDE SEQUENCE [LARGE SCALE GENOMIC DNA]</scope>
</reference>
<dbReference type="Proteomes" id="UP000243876">
    <property type="component" value="Unassembled WGS sequence"/>
</dbReference>
<feature type="region of interest" description="Disordered" evidence="3">
    <location>
        <begin position="14"/>
        <end position="36"/>
    </location>
</feature>
<dbReference type="Gene3D" id="3.30.70.330">
    <property type="match status" value="1"/>
</dbReference>
<protein>
    <submittedName>
        <fullName evidence="5">SPOSA6832_04774-mRNA-1:cds</fullName>
    </submittedName>
</protein>
<keyword evidence="1 2" id="KW-0694">RNA-binding</keyword>
<organism evidence="5 6">
    <name type="scientific">Sporidiobolus salmonicolor</name>
    <name type="common">Yeast-like fungus</name>
    <name type="synonym">Sporobolomyces salmonicolor</name>
    <dbReference type="NCBI Taxonomy" id="5005"/>
    <lineage>
        <taxon>Eukaryota</taxon>
        <taxon>Fungi</taxon>
        <taxon>Dikarya</taxon>
        <taxon>Basidiomycota</taxon>
        <taxon>Pucciniomycotina</taxon>
        <taxon>Microbotryomycetes</taxon>
        <taxon>Sporidiobolales</taxon>
        <taxon>Sporidiobolaceae</taxon>
        <taxon>Sporobolomyces</taxon>
    </lineage>
</organism>
<name>A0A0D6ESH7_SPOSA</name>
<dbReference type="SMART" id="SM00360">
    <property type="entry name" value="RRM"/>
    <property type="match status" value="1"/>
</dbReference>
<dbReference type="PROSITE" id="PS50102">
    <property type="entry name" value="RRM"/>
    <property type="match status" value="1"/>
</dbReference>
<dbReference type="SUPFAM" id="SSF54928">
    <property type="entry name" value="RNA-binding domain, RBD"/>
    <property type="match status" value="1"/>
</dbReference>
<proteinExistence type="predicted"/>
<sequence length="386" mass="45110">MHEIPEYKRRVRVQHRASGGQNKLKQAGYREEREQGRINHREQHLVLVRFTPSRLSTAWSCLEYSSSMNQIQQIQRINEQELESGATASWHDQYKDSAYINVGGLPFNLTEGDVIAIFSQYGEIVDINMPRDQNTGKTRGFAWIMYYDQRSTVLAVDNLNGAKVLGRMLRVDHTLNYKQMERDEESGKLREKDTQSFAADPRNFVKPAAGEDSDGESDVSLGSVDPEDPMAEYILAQKRAAKRRKVEAGGGESKDERRRRKEERRRKREERERRKERKAIEGRGSRSGSRRVEERSEREGSDRRKDARGRDDVPRETERDLDAGRRPDDRDVDSRRYDDRDDDRRRADRDRDYRRRDDRERDERGGRAGGTSRSGAFADLEKWARR</sequence>
<dbReference type="InterPro" id="IPR051847">
    <property type="entry name" value="RNA_proc/Spliceosome_comp"/>
</dbReference>
<dbReference type="GO" id="GO:0071011">
    <property type="term" value="C:precatalytic spliceosome"/>
    <property type="evidence" value="ECO:0007669"/>
    <property type="project" value="TreeGrafter"/>
</dbReference>
<evidence type="ECO:0000313" key="5">
    <source>
        <dbReference type="EMBL" id="CEQ42914.1"/>
    </source>
</evidence>
<evidence type="ECO:0000256" key="2">
    <source>
        <dbReference type="PROSITE-ProRule" id="PRU00176"/>
    </source>
</evidence>
<dbReference type="InterPro" id="IPR012677">
    <property type="entry name" value="Nucleotide-bd_a/b_plait_sf"/>
</dbReference>
<feature type="compositionally biased region" description="Basic and acidic residues" evidence="3">
    <location>
        <begin position="269"/>
        <end position="366"/>
    </location>
</feature>
<evidence type="ECO:0000259" key="4">
    <source>
        <dbReference type="PROSITE" id="PS50102"/>
    </source>
</evidence>
<dbReference type="GO" id="GO:0071013">
    <property type="term" value="C:catalytic step 2 spliceosome"/>
    <property type="evidence" value="ECO:0007669"/>
    <property type="project" value="TreeGrafter"/>
</dbReference>
<dbReference type="AlphaFoldDB" id="A0A0D6ESH7"/>
<dbReference type="InterPro" id="IPR045844">
    <property type="entry name" value="RRM_Ist3-like"/>
</dbReference>
<gene>
    <name evidence="5" type="primary">SPOSA6832_04774</name>
</gene>
<dbReference type="InterPro" id="IPR000504">
    <property type="entry name" value="RRM_dom"/>
</dbReference>